<protein>
    <recommendedName>
        <fullName evidence="4">DUF659 domain-containing protein</fullName>
    </recommendedName>
</protein>
<dbReference type="Gramene" id="GBG81887">
    <property type="protein sequence ID" value="GBG81887"/>
    <property type="gene ID" value="CBR_g34071"/>
</dbReference>
<name>A0A388LHZ0_CHABU</name>
<evidence type="ECO:0008006" key="4">
    <source>
        <dbReference type="Google" id="ProtNLM"/>
    </source>
</evidence>
<dbReference type="EMBL" id="BFEA01000390">
    <property type="protein sequence ID" value="GBG81887.1"/>
    <property type="molecule type" value="Genomic_DNA"/>
</dbReference>
<feature type="compositionally biased region" description="Acidic residues" evidence="1">
    <location>
        <begin position="299"/>
        <end position="311"/>
    </location>
</feature>
<dbReference type="AlphaFoldDB" id="A0A388LHZ0"/>
<evidence type="ECO:0000313" key="3">
    <source>
        <dbReference type="Proteomes" id="UP000265515"/>
    </source>
</evidence>
<organism evidence="2 3">
    <name type="scientific">Chara braunii</name>
    <name type="common">Braun's stonewort</name>
    <dbReference type="NCBI Taxonomy" id="69332"/>
    <lineage>
        <taxon>Eukaryota</taxon>
        <taxon>Viridiplantae</taxon>
        <taxon>Streptophyta</taxon>
        <taxon>Charophyceae</taxon>
        <taxon>Charales</taxon>
        <taxon>Characeae</taxon>
        <taxon>Chara</taxon>
    </lineage>
</organism>
<dbReference type="InterPro" id="IPR012337">
    <property type="entry name" value="RNaseH-like_sf"/>
</dbReference>
<evidence type="ECO:0000313" key="2">
    <source>
        <dbReference type="EMBL" id="GBG81887.1"/>
    </source>
</evidence>
<feature type="region of interest" description="Disordered" evidence="1">
    <location>
        <begin position="285"/>
        <end position="362"/>
    </location>
</feature>
<reference evidence="2 3" key="1">
    <citation type="journal article" date="2018" name="Cell">
        <title>The Chara Genome: Secondary Complexity and Implications for Plant Terrestrialization.</title>
        <authorList>
            <person name="Nishiyama T."/>
            <person name="Sakayama H."/>
            <person name="Vries J.D."/>
            <person name="Buschmann H."/>
            <person name="Saint-Marcoux D."/>
            <person name="Ullrich K.K."/>
            <person name="Haas F.B."/>
            <person name="Vanderstraeten L."/>
            <person name="Becker D."/>
            <person name="Lang D."/>
            <person name="Vosolsobe S."/>
            <person name="Rombauts S."/>
            <person name="Wilhelmsson P.K.I."/>
            <person name="Janitza P."/>
            <person name="Kern R."/>
            <person name="Heyl A."/>
            <person name="Rumpler F."/>
            <person name="Villalobos L.I.A.C."/>
            <person name="Clay J.M."/>
            <person name="Skokan R."/>
            <person name="Toyoda A."/>
            <person name="Suzuki Y."/>
            <person name="Kagoshima H."/>
            <person name="Schijlen E."/>
            <person name="Tajeshwar N."/>
            <person name="Catarino B."/>
            <person name="Hetherington A.J."/>
            <person name="Saltykova A."/>
            <person name="Bonnot C."/>
            <person name="Breuninger H."/>
            <person name="Symeonidi A."/>
            <person name="Radhakrishnan G.V."/>
            <person name="Van Nieuwerburgh F."/>
            <person name="Deforce D."/>
            <person name="Chang C."/>
            <person name="Karol K.G."/>
            <person name="Hedrich R."/>
            <person name="Ulvskov P."/>
            <person name="Glockner G."/>
            <person name="Delwiche C.F."/>
            <person name="Petrasek J."/>
            <person name="Van de Peer Y."/>
            <person name="Friml J."/>
            <person name="Beilby M."/>
            <person name="Dolan L."/>
            <person name="Kohara Y."/>
            <person name="Sugano S."/>
            <person name="Fujiyama A."/>
            <person name="Delaux P.-M."/>
            <person name="Quint M."/>
            <person name="TheiBen G."/>
            <person name="Hagemann M."/>
            <person name="Harholt J."/>
            <person name="Dunand C."/>
            <person name="Zachgo S."/>
            <person name="Langdale J."/>
            <person name="Maumus F."/>
            <person name="Straeten D.V.D."/>
            <person name="Gould S.B."/>
            <person name="Rensing S.A."/>
        </authorList>
    </citation>
    <scope>NUCLEOTIDE SEQUENCE [LARGE SCALE GENOMIC DNA]</scope>
    <source>
        <strain evidence="2 3">S276</strain>
    </source>
</reference>
<keyword evidence="3" id="KW-1185">Reference proteome</keyword>
<dbReference type="PANTHER" id="PTHR32166:SF123">
    <property type="entry name" value="BED-TYPE DOMAIN-CONTAINING PROTEIN"/>
    <property type="match status" value="1"/>
</dbReference>
<evidence type="ECO:0000256" key="1">
    <source>
        <dbReference type="SAM" id="MobiDB-lite"/>
    </source>
</evidence>
<dbReference type="SUPFAM" id="SSF53098">
    <property type="entry name" value="Ribonuclease H-like"/>
    <property type="match status" value="1"/>
</dbReference>
<proteinExistence type="predicted"/>
<comment type="caution">
    <text evidence="2">The sequence shown here is derived from an EMBL/GenBank/DDBJ whole genome shotgun (WGS) entry which is preliminary data.</text>
</comment>
<gene>
    <name evidence="2" type="ORF">CBR_g34071</name>
</gene>
<feature type="compositionally biased region" description="Polar residues" evidence="1">
    <location>
        <begin position="319"/>
        <end position="341"/>
    </location>
</feature>
<accession>A0A388LHZ0</accession>
<sequence length="600" mass="66385">MEVFQKWQKDASVKHIFWIPCVAHVMDLILEDIGDFEWVATRIAQARVVTKFFKRHSHAREVLQTFTTMALLLPTETRFGPHVIMMRRLLQLQVHLMQVVTDDRWKNTVWSTKKIRDDAAEVTACVGCPRLWQDMKAVCKLLDPIMDMLQMVDNDTRQIGKILRRYNEMIMHCLSACAAFDKQDAVLEVFDRCCTMFKSPAHVAAMMLDPEFRERTMLEVTRAEKLVQCHWNLRLLVRHAMSDDAPNDKAHPYGSWVHYWQQVEDEVPTDKQLVSGRGTRAMVTQEELMQIPVSKDSFSDDVDEERIEQDDGSGHARNDTQNMHATTSTGSSASIPESQQGRGPLMRHPEIKGDTGDLPIKQDEGSAAALHPLTSAGGPTVSATVTSNVRRPPAAAEQESMLPPHSCHGVQLDVRREVVAMQQSDTHGPDADDTVSWPPPALMEGTVVECTGADLPEGEVSHTPAPEQSAAGHVGLACPTDSRPGAGELSAMDSTLVSLPDLSTLISPGRPHVSPPNPHQPVAIERGPDAFDEFGGDTITVCPTVSATPTVFRVCRPHEVDLAKAKTTMRHLRDGHRNIAQRSLSDSFDGAEDGGFAAPH</sequence>
<dbReference type="PANTHER" id="PTHR32166">
    <property type="entry name" value="OSJNBA0013A04.12 PROTEIN"/>
    <property type="match status" value="1"/>
</dbReference>
<dbReference type="OrthoDB" id="2438421at2759"/>
<dbReference type="Proteomes" id="UP000265515">
    <property type="component" value="Unassembled WGS sequence"/>
</dbReference>
<feature type="compositionally biased region" description="Basic and acidic residues" evidence="1">
    <location>
        <begin position="347"/>
        <end position="362"/>
    </location>
</feature>